<dbReference type="PANTHER" id="PTHR43861:SF1">
    <property type="entry name" value="TRANS-ACONITATE 2-METHYLTRANSFERASE"/>
    <property type="match status" value="1"/>
</dbReference>
<sequence length="281" mass="31780">MSEHPTNGSRTAGQPSTPTHEGPIEWDATAYHRISDPQFRWGMRVLDRLTLRGDEVVMDAGCGSGRLTAKLLERLPRGRVIAVDRSLNMLDEARQTLAPFGDRVTFRAANLQEEPSEEPVDVVFSTATFHWIRDHQRLFHNVFASLRPAGRLHAQCGGAGNLDRMHGRAEALMRHPDYARYFEGWTDPWEFASPQTSTTRLQTAGFEAIETDLEQEPTPFPDAPAMRIFVERVVLRHHLAKLPDDATRNAYLDTLMAQAGEDEPPYVLDYVRLNLKARRPA</sequence>
<reference evidence="5 6" key="1">
    <citation type="submission" date="2015-07" db="EMBL/GenBank/DDBJ databases">
        <title>Genome analysis of myxobacterium Chondromyces crocatus Cm c5 reveals a high potential for natural compound synthesis and the genetic basis for the loss of fruiting body formation.</title>
        <authorList>
            <person name="Zaburannyi N."/>
            <person name="Bunk B."/>
            <person name="Maier J."/>
            <person name="Overmann J."/>
            <person name="Mueller R."/>
        </authorList>
    </citation>
    <scope>NUCLEOTIDE SEQUENCE [LARGE SCALE GENOMIC DNA]</scope>
    <source>
        <strain evidence="5 6">Cm c5</strain>
    </source>
</reference>
<evidence type="ECO:0000259" key="4">
    <source>
        <dbReference type="Pfam" id="PF13649"/>
    </source>
</evidence>
<feature type="compositionally biased region" description="Polar residues" evidence="3">
    <location>
        <begin position="1"/>
        <end position="19"/>
    </location>
</feature>
<evidence type="ECO:0000256" key="3">
    <source>
        <dbReference type="SAM" id="MobiDB-lite"/>
    </source>
</evidence>
<dbReference type="PANTHER" id="PTHR43861">
    <property type="entry name" value="TRANS-ACONITATE 2-METHYLTRANSFERASE-RELATED"/>
    <property type="match status" value="1"/>
</dbReference>
<dbReference type="RefSeq" id="WP_169796723.1">
    <property type="nucleotide sequence ID" value="NZ_CP012159.1"/>
</dbReference>
<dbReference type="GO" id="GO:0008168">
    <property type="term" value="F:methyltransferase activity"/>
    <property type="evidence" value="ECO:0007669"/>
    <property type="project" value="UniProtKB-KW"/>
</dbReference>
<dbReference type="InterPro" id="IPR041698">
    <property type="entry name" value="Methyltransf_25"/>
</dbReference>
<dbReference type="SUPFAM" id="SSF53335">
    <property type="entry name" value="S-adenosyl-L-methionine-dependent methyltransferases"/>
    <property type="match status" value="1"/>
</dbReference>
<organism evidence="5 6">
    <name type="scientific">Chondromyces crocatus</name>
    <dbReference type="NCBI Taxonomy" id="52"/>
    <lineage>
        <taxon>Bacteria</taxon>
        <taxon>Pseudomonadati</taxon>
        <taxon>Myxococcota</taxon>
        <taxon>Polyangia</taxon>
        <taxon>Polyangiales</taxon>
        <taxon>Polyangiaceae</taxon>
        <taxon>Chondromyces</taxon>
    </lineage>
</organism>
<dbReference type="STRING" id="52.CMC5_064670"/>
<evidence type="ECO:0000313" key="6">
    <source>
        <dbReference type="Proteomes" id="UP000067626"/>
    </source>
</evidence>
<dbReference type="CDD" id="cd02440">
    <property type="entry name" value="AdoMet_MTases"/>
    <property type="match status" value="1"/>
</dbReference>
<proteinExistence type="predicted"/>
<keyword evidence="2" id="KW-0808">Transferase</keyword>
<dbReference type="EMBL" id="CP012159">
    <property type="protein sequence ID" value="AKT42244.1"/>
    <property type="molecule type" value="Genomic_DNA"/>
</dbReference>
<feature type="region of interest" description="Disordered" evidence="3">
    <location>
        <begin position="1"/>
        <end position="23"/>
    </location>
</feature>
<keyword evidence="1" id="KW-0489">Methyltransferase</keyword>
<keyword evidence="6" id="KW-1185">Reference proteome</keyword>
<dbReference type="InterPro" id="IPR029063">
    <property type="entry name" value="SAM-dependent_MTases_sf"/>
</dbReference>
<protein>
    <recommendedName>
        <fullName evidence="4">Methyltransferase domain-containing protein</fullName>
    </recommendedName>
</protein>
<dbReference type="AlphaFoldDB" id="A0A0K1EN16"/>
<name>A0A0K1EN16_CHOCO</name>
<evidence type="ECO:0000256" key="1">
    <source>
        <dbReference type="ARBA" id="ARBA00022603"/>
    </source>
</evidence>
<dbReference type="KEGG" id="ccro:CMC5_064670"/>
<dbReference type="Gene3D" id="3.40.50.150">
    <property type="entry name" value="Vaccinia Virus protein VP39"/>
    <property type="match status" value="1"/>
</dbReference>
<dbReference type="Pfam" id="PF13649">
    <property type="entry name" value="Methyltransf_25"/>
    <property type="match status" value="1"/>
</dbReference>
<feature type="domain" description="Methyltransferase" evidence="4">
    <location>
        <begin position="57"/>
        <end position="150"/>
    </location>
</feature>
<dbReference type="Proteomes" id="UP000067626">
    <property type="component" value="Chromosome"/>
</dbReference>
<gene>
    <name evidence="5" type="ORF">CMC5_064670</name>
</gene>
<evidence type="ECO:0000313" key="5">
    <source>
        <dbReference type="EMBL" id="AKT42244.1"/>
    </source>
</evidence>
<evidence type="ECO:0000256" key="2">
    <source>
        <dbReference type="ARBA" id="ARBA00022679"/>
    </source>
</evidence>
<accession>A0A0K1EN16</accession>
<dbReference type="PATRIC" id="fig|52.7.peg.7113"/>
<dbReference type="GO" id="GO:0032259">
    <property type="term" value="P:methylation"/>
    <property type="evidence" value="ECO:0007669"/>
    <property type="project" value="UniProtKB-KW"/>
</dbReference>